<feature type="compositionally biased region" description="Basic and acidic residues" evidence="1">
    <location>
        <begin position="123"/>
        <end position="134"/>
    </location>
</feature>
<feature type="non-terminal residue" evidence="2">
    <location>
        <position position="1"/>
    </location>
</feature>
<sequence>MSNKPEEKKLEPFKWSEESDEELRRLIEESRASINWAEVAKWDAEGRPYEEHEEILLLSKESDEELKKLIEESRASINWTEVAKWDAERRPYEEHEEILLFLNKDNKDELINLGSTGTGQFDINERRKQIHGDTSHTSSRKRNYTSGKESDSKNSTKESTTTERNHRQYRSKEVIDYEISSEKLHPCSAWIRIGSVIFLEPKKASLPTSAAVMSSEVGGIGAVGGSGGGGISGRQWSGEVDRLEIVELAISDYSG</sequence>
<name>A0A9N9BV83_9GLOM</name>
<organism evidence="2 3">
    <name type="scientific">Funneliformis caledonium</name>
    <dbReference type="NCBI Taxonomy" id="1117310"/>
    <lineage>
        <taxon>Eukaryota</taxon>
        <taxon>Fungi</taxon>
        <taxon>Fungi incertae sedis</taxon>
        <taxon>Mucoromycota</taxon>
        <taxon>Glomeromycotina</taxon>
        <taxon>Glomeromycetes</taxon>
        <taxon>Glomerales</taxon>
        <taxon>Glomeraceae</taxon>
        <taxon>Funneliformis</taxon>
    </lineage>
</organism>
<comment type="caution">
    <text evidence="2">The sequence shown here is derived from an EMBL/GenBank/DDBJ whole genome shotgun (WGS) entry which is preliminary data.</text>
</comment>
<protein>
    <submittedName>
        <fullName evidence="2">16586_t:CDS:1</fullName>
    </submittedName>
</protein>
<feature type="compositionally biased region" description="Basic and acidic residues" evidence="1">
    <location>
        <begin position="148"/>
        <end position="168"/>
    </location>
</feature>
<feature type="non-terminal residue" evidence="2">
    <location>
        <position position="255"/>
    </location>
</feature>
<gene>
    <name evidence="2" type="ORF">FCALED_LOCUS7515</name>
</gene>
<dbReference type="OrthoDB" id="2384959at2759"/>
<dbReference type="AlphaFoldDB" id="A0A9N9BV83"/>
<dbReference type="Proteomes" id="UP000789570">
    <property type="component" value="Unassembled WGS sequence"/>
</dbReference>
<evidence type="ECO:0000313" key="2">
    <source>
        <dbReference type="EMBL" id="CAG8579382.1"/>
    </source>
</evidence>
<proteinExistence type="predicted"/>
<evidence type="ECO:0000256" key="1">
    <source>
        <dbReference type="SAM" id="MobiDB-lite"/>
    </source>
</evidence>
<accession>A0A9N9BV83</accession>
<feature type="region of interest" description="Disordered" evidence="1">
    <location>
        <begin position="115"/>
        <end position="168"/>
    </location>
</feature>
<reference evidence="2" key="1">
    <citation type="submission" date="2021-06" db="EMBL/GenBank/DDBJ databases">
        <authorList>
            <person name="Kallberg Y."/>
            <person name="Tangrot J."/>
            <person name="Rosling A."/>
        </authorList>
    </citation>
    <scope>NUCLEOTIDE SEQUENCE</scope>
    <source>
        <strain evidence="2">UK204</strain>
    </source>
</reference>
<dbReference type="EMBL" id="CAJVPQ010002006">
    <property type="protein sequence ID" value="CAG8579382.1"/>
    <property type="molecule type" value="Genomic_DNA"/>
</dbReference>
<evidence type="ECO:0000313" key="3">
    <source>
        <dbReference type="Proteomes" id="UP000789570"/>
    </source>
</evidence>
<keyword evidence="3" id="KW-1185">Reference proteome</keyword>